<accession>A0A562B227</accession>
<dbReference type="Proteomes" id="UP000318141">
    <property type="component" value="Unassembled WGS sequence"/>
</dbReference>
<name>A0A562B227_9BURK</name>
<evidence type="ECO:0000313" key="2">
    <source>
        <dbReference type="Proteomes" id="UP000318141"/>
    </source>
</evidence>
<reference evidence="1 2" key="1">
    <citation type="submission" date="2019-07" db="EMBL/GenBank/DDBJ databases">
        <title>Genome sequencing of lignin-degrading bacterial isolates.</title>
        <authorList>
            <person name="Gladden J."/>
        </authorList>
    </citation>
    <scope>NUCLEOTIDE SEQUENCE [LARGE SCALE GENOMIC DNA]</scope>
    <source>
        <strain evidence="1 2">J11</strain>
    </source>
</reference>
<proteinExistence type="predicted"/>
<organism evidence="1 2">
    <name type="scientific">Cupriavidus gilardii J11</name>
    <dbReference type="NCBI Taxonomy" id="936133"/>
    <lineage>
        <taxon>Bacteria</taxon>
        <taxon>Pseudomonadati</taxon>
        <taxon>Pseudomonadota</taxon>
        <taxon>Betaproteobacteria</taxon>
        <taxon>Burkholderiales</taxon>
        <taxon>Burkholderiaceae</taxon>
        <taxon>Cupriavidus</taxon>
    </lineage>
</organism>
<comment type="caution">
    <text evidence="1">The sequence shown here is derived from an EMBL/GenBank/DDBJ whole genome shotgun (WGS) entry which is preliminary data.</text>
</comment>
<dbReference type="EMBL" id="VLJN01000066">
    <property type="protein sequence ID" value="TWG79058.1"/>
    <property type="molecule type" value="Genomic_DNA"/>
</dbReference>
<protein>
    <submittedName>
        <fullName evidence="1">Uncharacterized protein</fullName>
    </submittedName>
</protein>
<keyword evidence="2" id="KW-1185">Reference proteome</keyword>
<gene>
    <name evidence="1" type="ORF">L602_000800001270</name>
</gene>
<evidence type="ECO:0000313" key="1">
    <source>
        <dbReference type="EMBL" id="TWG79058.1"/>
    </source>
</evidence>
<sequence length="48" mass="5137">MRISMNVGLTAAQLRQLTQVLADRVDADSARRARAALEKQLAAGAATR</sequence>
<dbReference type="AlphaFoldDB" id="A0A562B227"/>